<sequence>MHHTLYHPNISTSISAMRVSGILCDPGEGEISTCPEGFFCLQSSVRRGQAYCCTLNRVCPHAKRPYTLPNRNVVPPCSITTSTHPCPNGYFCYESERVSLCCPQTKKRSTRIEAASFLCIAGDPFVDQSNGNQFRKCSLSNPCPAEFECVPTAEGSLCCPKRAINAQLQQE</sequence>
<gene>
    <name evidence="1" type="ORF">TTRE_0000699101</name>
</gene>
<keyword evidence="2" id="KW-1185">Reference proteome</keyword>
<proteinExistence type="predicted"/>
<organism evidence="1 2">
    <name type="scientific">Trichuris trichiura</name>
    <name type="common">Whipworm</name>
    <name type="synonym">Trichocephalus trichiurus</name>
    <dbReference type="NCBI Taxonomy" id="36087"/>
    <lineage>
        <taxon>Eukaryota</taxon>
        <taxon>Metazoa</taxon>
        <taxon>Ecdysozoa</taxon>
        <taxon>Nematoda</taxon>
        <taxon>Enoplea</taxon>
        <taxon>Dorylaimia</taxon>
        <taxon>Trichinellida</taxon>
        <taxon>Trichuridae</taxon>
        <taxon>Trichuris</taxon>
    </lineage>
</organism>
<dbReference type="Proteomes" id="UP000030665">
    <property type="component" value="Unassembled WGS sequence"/>
</dbReference>
<dbReference type="PANTHER" id="PTHR46339:SF11">
    <property type="entry name" value="BPTI_KUNITZ INHIBITOR DOMAIN-CONTAINING PROTEIN"/>
    <property type="match status" value="1"/>
</dbReference>
<dbReference type="InterPro" id="IPR053014">
    <property type="entry name" value="Cuticle_assoc_divergent"/>
</dbReference>
<dbReference type="OrthoDB" id="439917at2759"/>
<dbReference type="SMART" id="SM00289">
    <property type="entry name" value="WR1"/>
    <property type="match status" value="3"/>
</dbReference>
<protein>
    <submittedName>
        <fullName evidence="1">Lustrin cystein domain containing protein</fullName>
    </submittedName>
</protein>
<evidence type="ECO:0000313" key="1">
    <source>
        <dbReference type="EMBL" id="CDW58667.1"/>
    </source>
</evidence>
<evidence type="ECO:0000313" key="2">
    <source>
        <dbReference type="Proteomes" id="UP000030665"/>
    </source>
</evidence>
<accession>A0A077ZE76</accession>
<name>A0A077ZE76_TRITR</name>
<dbReference type="EMBL" id="HG806391">
    <property type="protein sequence ID" value="CDW58667.1"/>
    <property type="molecule type" value="Genomic_DNA"/>
</dbReference>
<dbReference type="PANTHER" id="PTHR46339">
    <property type="entry name" value="PROTEIN CBG15282-RELATED"/>
    <property type="match status" value="1"/>
</dbReference>
<dbReference type="AlphaFoldDB" id="A0A077ZE76"/>
<dbReference type="Pfam" id="PF14625">
    <property type="entry name" value="Lustrin_cystein"/>
    <property type="match status" value="3"/>
</dbReference>
<dbReference type="InterPro" id="IPR006150">
    <property type="entry name" value="Cys_repeat_1"/>
</dbReference>
<reference evidence="1" key="2">
    <citation type="submission" date="2014-03" db="EMBL/GenBank/DDBJ databases">
        <title>The whipworm genome and dual-species transcriptomics of an intimate host-pathogen interaction.</title>
        <authorList>
            <person name="Foth B.J."/>
            <person name="Tsai I.J."/>
            <person name="Reid A.J."/>
            <person name="Bancroft A.J."/>
            <person name="Nichol S."/>
            <person name="Tracey A."/>
            <person name="Holroyd N."/>
            <person name="Cotton J.A."/>
            <person name="Stanley E.J."/>
            <person name="Zarowiecki M."/>
            <person name="Liu J.Z."/>
            <person name="Huckvale T."/>
            <person name="Cooper P.J."/>
            <person name="Grencis R.K."/>
            <person name="Berriman M."/>
        </authorList>
    </citation>
    <scope>NUCLEOTIDE SEQUENCE [LARGE SCALE GENOMIC DNA]</scope>
</reference>
<dbReference type="InterPro" id="IPR028150">
    <property type="entry name" value="Lustrin_cystein"/>
</dbReference>
<dbReference type="STRING" id="36087.A0A077ZE76"/>
<reference evidence="1" key="1">
    <citation type="submission" date="2014-01" db="EMBL/GenBank/DDBJ databases">
        <authorList>
            <person name="Aslett M."/>
        </authorList>
    </citation>
    <scope>NUCLEOTIDE SEQUENCE</scope>
</reference>